<evidence type="ECO:0000256" key="1">
    <source>
        <dbReference type="SAM" id="SignalP"/>
    </source>
</evidence>
<dbReference type="RefSeq" id="WP_071530886.1">
    <property type="nucleotide sequence ID" value="NZ_FTNM01000001.1"/>
</dbReference>
<sequence>MPRSIFSVLVALLVMLTAACGTDLRDPDQEKKYDGPFRETANVLTLYSDSAKVLIRLQAPMQADYENGDVIFPDGIDVEFLEKGESVTSTLRANYGKQERNKDLYLVRGNVIVHNLQKQEKLETEELYWNKAKAQIYTDKFVKITTPEEILMGHGLEANQDFTNYRIKKVTGVFSLKE</sequence>
<dbReference type="AlphaFoldDB" id="A0A1N6UMX7"/>
<evidence type="ECO:0000313" key="2">
    <source>
        <dbReference type="EMBL" id="SIQ66821.1"/>
    </source>
</evidence>
<name>A0A1N6UMX7_9BACT</name>
<evidence type="ECO:0000313" key="3">
    <source>
        <dbReference type="Proteomes" id="UP000185924"/>
    </source>
</evidence>
<gene>
    <name evidence="2" type="ORF">SAMN05421545_0968</name>
</gene>
<feature type="signal peptide" evidence="1">
    <location>
        <begin position="1"/>
        <end position="21"/>
    </location>
</feature>
<dbReference type="GO" id="GO:0015221">
    <property type="term" value="F:lipopolysaccharide transmembrane transporter activity"/>
    <property type="evidence" value="ECO:0007669"/>
    <property type="project" value="InterPro"/>
</dbReference>
<organism evidence="2 3">
    <name type="scientific">Pontibacter lucknowensis</name>
    <dbReference type="NCBI Taxonomy" id="1077936"/>
    <lineage>
        <taxon>Bacteria</taxon>
        <taxon>Pseudomonadati</taxon>
        <taxon>Bacteroidota</taxon>
        <taxon>Cytophagia</taxon>
        <taxon>Cytophagales</taxon>
        <taxon>Hymenobacteraceae</taxon>
        <taxon>Pontibacter</taxon>
    </lineage>
</organism>
<dbReference type="NCBIfam" id="TIGR04409">
    <property type="entry name" value="LptC_YrbK"/>
    <property type="match status" value="1"/>
</dbReference>
<reference evidence="3" key="1">
    <citation type="submission" date="2017-01" db="EMBL/GenBank/DDBJ databases">
        <authorList>
            <person name="Varghese N."/>
            <person name="Submissions S."/>
        </authorList>
    </citation>
    <scope>NUCLEOTIDE SEQUENCE [LARGE SCALE GENOMIC DNA]</scope>
    <source>
        <strain evidence="3">DM9</strain>
    </source>
</reference>
<accession>A0A1N6UMX7</accession>
<dbReference type="InterPro" id="IPR026265">
    <property type="entry name" value="LptC"/>
</dbReference>
<dbReference type="InterPro" id="IPR010664">
    <property type="entry name" value="LipoPS_assembly_LptC-rel"/>
</dbReference>
<dbReference type="Pfam" id="PF06835">
    <property type="entry name" value="LptC"/>
    <property type="match status" value="1"/>
</dbReference>
<feature type="chain" id="PRO_5009938791" evidence="1">
    <location>
        <begin position="22"/>
        <end position="178"/>
    </location>
</feature>
<proteinExistence type="predicted"/>
<dbReference type="Gene3D" id="2.60.450.10">
    <property type="entry name" value="Lipopolysaccharide (LPS) transport protein A like domain"/>
    <property type="match status" value="1"/>
</dbReference>
<protein>
    <submittedName>
        <fullName evidence="2">LPS export ABC transporter protein LptC</fullName>
    </submittedName>
</protein>
<dbReference type="PROSITE" id="PS51257">
    <property type="entry name" value="PROKAR_LIPOPROTEIN"/>
    <property type="match status" value="1"/>
</dbReference>
<keyword evidence="3" id="KW-1185">Reference proteome</keyword>
<dbReference type="GO" id="GO:0005886">
    <property type="term" value="C:plasma membrane"/>
    <property type="evidence" value="ECO:0007669"/>
    <property type="project" value="InterPro"/>
</dbReference>
<dbReference type="STRING" id="1077936.SAMN05421545_0968"/>
<dbReference type="OrthoDB" id="9812080at2"/>
<dbReference type="Proteomes" id="UP000185924">
    <property type="component" value="Unassembled WGS sequence"/>
</dbReference>
<dbReference type="EMBL" id="FTNM01000001">
    <property type="protein sequence ID" value="SIQ66821.1"/>
    <property type="molecule type" value="Genomic_DNA"/>
</dbReference>
<keyword evidence="1" id="KW-0732">Signal</keyword>